<keyword evidence="2" id="KW-0521">NADP</keyword>
<keyword evidence="7" id="KW-1185">Reference proteome</keyword>
<comment type="similarity">
    <text evidence="1 4">Belongs to the short-chain dehydrogenases/reductases (SDR) family.</text>
</comment>
<keyword evidence="5" id="KW-0732">Signal</keyword>
<proteinExistence type="inferred from homology"/>
<dbReference type="EMBL" id="KB445796">
    <property type="protein sequence ID" value="EMD37817.1"/>
    <property type="molecule type" value="Genomic_DNA"/>
</dbReference>
<dbReference type="Pfam" id="PF00106">
    <property type="entry name" value="adh_short"/>
    <property type="match status" value="1"/>
</dbReference>
<evidence type="ECO:0000313" key="7">
    <source>
        <dbReference type="Proteomes" id="UP000016930"/>
    </source>
</evidence>
<feature type="signal peptide" evidence="5">
    <location>
        <begin position="1"/>
        <end position="21"/>
    </location>
</feature>
<evidence type="ECO:0000256" key="5">
    <source>
        <dbReference type="SAM" id="SignalP"/>
    </source>
</evidence>
<dbReference type="InterPro" id="IPR002347">
    <property type="entry name" value="SDR_fam"/>
</dbReference>
<sequence>MWTRGYKIWLITGASTGFGRALTELLLTNGDVVVATLRKPEMLADLSAKYSGDRLLVLKLDVTKEDEISAAFAKTKEQFGRLDVVFNNAGYVVVSEVEAAAGREEAIRDMFEVNFWGAVHVTQAAIKFFREVNKPGVGGRLLQVSSVTGLDGLPSVGFYSATKFALEGLSEALAKEIDPSWNIKITIVEPGSFATEGPPKAIVVDPHPAYAQAPAAVVRAWVSSRAANGPAGSDPLKAVHTFYRLANLVEPPLHFPIGKDAIEGLRKKTEGLLADTAAYASWSEGLESSK</sequence>
<feature type="chain" id="PRO_5004023998" description="NAD-P-binding protein" evidence="5">
    <location>
        <begin position="22"/>
        <end position="290"/>
    </location>
</feature>
<dbReference type="HOGENOM" id="CLU_010194_2_9_1"/>
<name>M2RH54_CERS8</name>
<evidence type="ECO:0000256" key="2">
    <source>
        <dbReference type="ARBA" id="ARBA00022857"/>
    </source>
</evidence>
<keyword evidence="3" id="KW-0560">Oxidoreductase</keyword>
<dbReference type="GO" id="GO:0016491">
    <property type="term" value="F:oxidoreductase activity"/>
    <property type="evidence" value="ECO:0007669"/>
    <property type="project" value="UniProtKB-KW"/>
</dbReference>
<protein>
    <recommendedName>
        <fullName evidence="8">NAD-P-binding protein</fullName>
    </recommendedName>
</protein>
<dbReference type="PRINTS" id="PR00080">
    <property type="entry name" value="SDRFAMILY"/>
</dbReference>
<dbReference type="STRING" id="914234.M2RH54"/>
<evidence type="ECO:0000313" key="6">
    <source>
        <dbReference type="EMBL" id="EMD37817.1"/>
    </source>
</evidence>
<reference evidence="6 7" key="1">
    <citation type="journal article" date="2012" name="Proc. Natl. Acad. Sci. U.S.A.">
        <title>Comparative genomics of Ceriporiopsis subvermispora and Phanerochaete chrysosporium provide insight into selective ligninolysis.</title>
        <authorList>
            <person name="Fernandez-Fueyo E."/>
            <person name="Ruiz-Duenas F.J."/>
            <person name="Ferreira P."/>
            <person name="Floudas D."/>
            <person name="Hibbett D.S."/>
            <person name="Canessa P."/>
            <person name="Larrondo L.F."/>
            <person name="James T.Y."/>
            <person name="Seelenfreund D."/>
            <person name="Lobos S."/>
            <person name="Polanco R."/>
            <person name="Tello M."/>
            <person name="Honda Y."/>
            <person name="Watanabe T."/>
            <person name="Watanabe T."/>
            <person name="Ryu J.S."/>
            <person name="Kubicek C.P."/>
            <person name="Schmoll M."/>
            <person name="Gaskell J."/>
            <person name="Hammel K.E."/>
            <person name="St John F.J."/>
            <person name="Vanden Wymelenberg A."/>
            <person name="Sabat G."/>
            <person name="Splinter BonDurant S."/>
            <person name="Syed K."/>
            <person name="Yadav J.S."/>
            <person name="Doddapaneni H."/>
            <person name="Subramanian V."/>
            <person name="Lavin J.L."/>
            <person name="Oguiza J.A."/>
            <person name="Perez G."/>
            <person name="Pisabarro A.G."/>
            <person name="Ramirez L."/>
            <person name="Santoyo F."/>
            <person name="Master E."/>
            <person name="Coutinho P.M."/>
            <person name="Henrissat B."/>
            <person name="Lombard V."/>
            <person name="Magnuson J.K."/>
            <person name="Kuees U."/>
            <person name="Hori C."/>
            <person name="Igarashi K."/>
            <person name="Samejima M."/>
            <person name="Held B.W."/>
            <person name="Barry K.W."/>
            <person name="LaButti K.M."/>
            <person name="Lapidus A."/>
            <person name="Lindquist E.A."/>
            <person name="Lucas S.M."/>
            <person name="Riley R."/>
            <person name="Salamov A.A."/>
            <person name="Hoffmeister D."/>
            <person name="Schwenk D."/>
            <person name="Hadar Y."/>
            <person name="Yarden O."/>
            <person name="de Vries R.P."/>
            <person name="Wiebenga A."/>
            <person name="Stenlid J."/>
            <person name="Eastwood D."/>
            <person name="Grigoriev I.V."/>
            <person name="Berka R.M."/>
            <person name="Blanchette R.A."/>
            <person name="Kersten P."/>
            <person name="Martinez A.T."/>
            <person name="Vicuna R."/>
            <person name="Cullen D."/>
        </authorList>
    </citation>
    <scope>NUCLEOTIDE SEQUENCE [LARGE SCALE GENOMIC DNA]</scope>
    <source>
        <strain evidence="6 7">B</strain>
    </source>
</reference>
<accession>M2RH54</accession>
<evidence type="ECO:0000256" key="3">
    <source>
        <dbReference type="ARBA" id="ARBA00023002"/>
    </source>
</evidence>
<evidence type="ECO:0008006" key="8">
    <source>
        <dbReference type="Google" id="ProtNLM"/>
    </source>
</evidence>
<dbReference type="PANTHER" id="PTHR43976">
    <property type="entry name" value="SHORT CHAIN DEHYDROGENASE"/>
    <property type="match status" value="1"/>
</dbReference>
<dbReference type="InterPro" id="IPR051911">
    <property type="entry name" value="SDR_oxidoreductase"/>
</dbReference>
<evidence type="ECO:0000256" key="1">
    <source>
        <dbReference type="ARBA" id="ARBA00006484"/>
    </source>
</evidence>
<evidence type="ECO:0000256" key="4">
    <source>
        <dbReference type="RuleBase" id="RU000363"/>
    </source>
</evidence>
<dbReference type="Gene3D" id="3.40.50.720">
    <property type="entry name" value="NAD(P)-binding Rossmann-like Domain"/>
    <property type="match status" value="1"/>
</dbReference>
<organism evidence="6 7">
    <name type="scientific">Ceriporiopsis subvermispora (strain B)</name>
    <name type="common">White-rot fungus</name>
    <name type="synonym">Gelatoporia subvermispora</name>
    <dbReference type="NCBI Taxonomy" id="914234"/>
    <lineage>
        <taxon>Eukaryota</taxon>
        <taxon>Fungi</taxon>
        <taxon>Dikarya</taxon>
        <taxon>Basidiomycota</taxon>
        <taxon>Agaricomycotina</taxon>
        <taxon>Agaricomycetes</taxon>
        <taxon>Polyporales</taxon>
        <taxon>Gelatoporiaceae</taxon>
        <taxon>Gelatoporia</taxon>
    </lineage>
</organism>
<dbReference type="OrthoDB" id="1274115at2759"/>
<dbReference type="PROSITE" id="PS00061">
    <property type="entry name" value="ADH_SHORT"/>
    <property type="match status" value="1"/>
</dbReference>
<dbReference type="PANTHER" id="PTHR43976:SF16">
    <property type="entry name" value="SHORT-CHAIN DEHYDROGENASE_REDUCTASE FAMILY PROTEIN"/>
    <property type="match status" value="1"/>
</dbReference>
<dbReference type="SUPFAM" id="SSF51735">
    <property type="entry name" value="NAD(P)-binding Rossmann-fold domains"/>
    <property type="match status" value="1"/>
</dbReference>
<dbReference type="InterPro" id="IPR036291">
    <property type="entry name" value="NAD(P)-bd_dom_sf"/>
</dbReference>
<dbReference type="PRINTS" id="PR00081">
    <property type="entry name" value="GDHRDH"/>
</dbReference>
<dbReference type="CDD" id="cd05374">
    <property type="entry name" value="17beta-HSD-like_SDR_c"/>
    <property type="match status" value="1"/>
</dbReference>
<dbReference type="InterPro" id="IPR020904">
    <property type="entry name" value="Sc_DH/Rdtase_CS"/>
</dbReference>
<dbReference type="AlphaFoldDB" id="M2RH54"/>
<gene>
    <name evidence="6" type="ORF">CERSUDRAFT_154724</name>
</gene>
<dbReference type="Proteomes" id="UP000016930">
    <property type="component" value="Unassembled WGS sequence"/>
</dbReference>